<dbReference type="GO" id="GO:0004729">
    <property type="term" value="F:oxygen-dependent protoporphyrinogen oxidase activity"/>
    <property type="evidence" value="ECO:0007669"/>
    <property type="project" value="UniProtKB-UniRule"/>
</dbReference>
<keyword evidence="8 11" id="KW-0350">Heme biosynthesis</keyword>
<evidence type="ECO:0000313" key="15">
    <source>
        <dbReference type="EMBL" id="CCE80620.1"/>
    </source>
</evidence>
<dbReference type="UniPathway" id="UPA00251">
    <property type="reaction ID" value="UER00324"/>
</dbReference>
<evidence type="ECO:0000313" key="14">
    <source>
        <dbReference type="EMBL" id="CCE79855.1"/>
    </source>
</evidence>
<dbReference type="SUPFAM" id="SSF54373">
    <property type="entry name" value="FAD-linked reductases, C-terminal domain"/>
    <property type="match status" value="1"/>
</dbReference>
<keyword evidence="5 11" id="KW-0285">Flavoprotein</keyword>
<feature type="transmembrane region" description="Helical" evidence="12">
    <location>
        <begin position="12"/>
        <end position="30"/>
    </location>
</feature>
<comment type="cofactor">
    <cofactor evidence="11">
        <name>FAD</name>
        <dbReference type="ChEBI" id="CHEBI:57692"/>
    </cofactor>
    <text evidence="11">Binds 1 FAD per subunit.</text>
</comment>
<dbReference type="EMBL" id="FO082052">
    <property type="protein sequence ID" value="CCE80620.1"/>
    <property type="molecule type" value="Genomic_DNA"/>
</dbReference>
<dbReference type="FunCoup" id="G8YGR8">
    <property type="interactions" value="826"/>
</dbReference>
<evidence type="ECO:0000256" key="9">
    <source>
        <dbReference type="ARBA" id="ARBA00023244"/>
    </source>
</evidence>
<keyword evidence="6 11" id="KW-0274">FAD</keyword>
<keyword evidence="12" id="KW-0472">Membrane</keyword>
<dbReference type="eggNOG" id="KOG1276">
    <property type="taxonomic scope" value="Eukaryota"/>
</dbReference>
<dbReference type="GO" id="GO:0005743">
    <property type="term" value="C:mitochondrial inner membrane"/>
    <property type="evidence" value="ECO:0007669"/>
    <property type="project" value="UniProtKB-SubCell"/>
</dbReference>
<protein>
    <recommendedName>
        <fullName evidence="4 11">Protoporphyrinogen oxidase</fullName>
        <ecNumber evidence="4 11">1.3.3.4</ecNumber>
    </recommendedName>
</protein>
<dbReference type="InterPro" id="IPR004572">
    <property type="entry name" value="Protoporphyrinogen_oxidase"/>
</dbReference>
<reference evidence="16" key="2">
    <citation type="journal article" date="2012" name="G3 (Bethesda)">
        <title>Pichia sorbitophila, an interspecies yeast hybrid reveals early steps of genome resolution following polyploidization.</title>
        <authorList>
            <person name="Leh Louis V."/>
            <person name="Despons L."/>
            <person name="Friedrich A."/>
            <person name="Martin T."/>
            <person name="Durrens P."/>
            <person name="Casaregola S."/>
            <person name="Neuveglise C."/>
            <person name="Fairhead C."/>
            <person name="Marck C."/>
            <person name="Cruz J.A."/>
            <person name="Straub M.L."/>
            <person name="Kugler V."/>
            <person name="Sacerdot C."/>
            <person name="Uzunov Z."/>
            <person name="Thierry A."/>
            <person name="Weiss S."/>
            <person name="Bleykasten C."/>
            <person name="De Montigny J."/>
            <person name="Jacques N."/>
            <person name="Jung P."/>
            <person name="Lemaire M."/>
            <person name="Mallet S."/>
            <person name="Morel G."/>
            <person name="Richard G.F."/>
            <person name="Sarkar A."/>
            <person name="Savel G."/>
            <person name="Schacherer J."/>
            <person name="Seret M.L."/>
            <person name="Talla E."/>
            <person name="Samson G."/>
            <person name="Jubin C."/>
            <person name="Poulain J."/>
            <person name="Vacherie B."/>
            <person name="Barbe V."/>
            <person name="Pelletier E."/>
            <person name="Sherman D.J."/>
            <person name="Westhof E."/>
            <person name="Weissenbach J."/>
            <person name="Baret P.V."/>
            <person name="Wincker P."/>
            <person name="Gaillardin C."/>
            <person name="Dujon B."/>
            <person name="Souciet J.L."/>
        </authorList>
    </citation>
    <scope>NUCLEOTIDE SEQUENCE [LARGE SCALE GENOMIC DNA]</scope>
    <source>
        <strain evidence="16">ATCC MYA-4447 / BCRC 22081 / CBS 7064 / NBRC 10061 / NRRL Y-12695</strain>
    </source>
</reference>
<evidence type="ECO:0000256" key="7">
    <source>
        <dbReference type="ARBA" id="ARBA00023002"/>
    </source>
</evidence>
<dbReference type="Pfam" id="PF01593">
    <property type="entry name" value="Amino_oxidase"/>
    <property type="match status" value="1"/>
</dbReference>
<evidence type="ECO:0000259" key="13">
    <source>
        <dbReference type="Pfam" id="PF01593"/>
    </source>
</evidence>
<evidence type="ECO:0000256" key="4">
    <source>
        <dbReference type="ARBA" id="ARBA00012867"/>
    </source>
</evidence>
<evidence type="ECO:0000256" key="5">
    <source>
        <dbReference type="ARBA" id="ARBA00022630"/>
    </source>
</evidence>
<keyword evidence="9 11" id="KW-0627">Porphyrin biosynthesis</keyword>
<accession>G8YGR8</accession>
<dbReference type="STRING" id="559304.G8YGR8"/>
<dbReference type="InterPro" id="IPR036188">
    <property type="entry name" value="FAD/NAD-bd_sf"/>
</dbReference>
<dbReference type="GO" id="GO:0006782">
    <property type="term" value="P:protoporphyrinogen IX biosynthetic process"/>
    <property type="evidence" value="ECO:0007669"/>
    <property type="project" value="UniProtKB-UniRule"/>
</dbReference>
<feature type="domain" description="Amine oxidase" evidence="13">
    <location>
        <begin position="21"/>
        <end position="525"/>
    </location>
</feature>
<organism evidence="15 16">
    <name type="scientific">Pichia sorbitophila (strain ATCC MYA-4447 / BCRC 22081 / CBS 7064 / NBRC 10061 / NRRL Y-12695)</name>
    <name type="common">Hybrid yeast</name>
    <dbReference type="NCBI Taxonomy" id="559304"/>
    <lineage>
        <taxon>Eukaryota</taxon>
        <taxon>Fungi</taxon>
        <taxon>Dikarya</taxon>
        <taxon>Ascomycota</taxon>
        <taxon>Saccharomycotina</taxon>
        <taxon>Pichiomycetes</taxon>
        <taxon>Debaryomycetaceae</taxon>
        <taxon>Millerozyma</taxon>
    </lineage>
</organism>
<dbReference type="Gene3D" id="3.50.50.60">
    <property type="entry name" value="FAD/NAD(P)-binding domain"/>
    <property type="match status" value="1"/>
</dbReference>
<dbReference type="EC" id="1.3.3.4" evidence="4 11"/>
<evidence type="ECO:0000256" key="12">
    <source>
        <dbReference type="SAM" id="Phobius"/>
    </source>
</evidence>
<dbReference type="InParanoid" id="G8YGR8"/>
<comment type="catalytic activity">
    <reaction evidence="10 11">
        <text>protoporphyrinogen IX + 3 O2 = protoporphyrin IX + 3 H2O2</text>
        <dbReference type="Rhea" id="RHEA:25576"/>
        <dbReference type="ChEBI" id="CHEBI:15379"/>
        <dbReference type="ChEBI" id="CHEBI:16240"/>
        <dbReference type="ChEBI" id="CHEBI:57306"/>
        <dbReference type="ChEBI" id="CHEBI:57307"/>
        <dbReference type="EC" id="1.3.3.4"/>
    </reaction>
</comment>
<comment type="subcellular location">
    <subcellularLocation>
        <location evidence="11">Mitochondrion inner membrane</location>
    </subcellularLocation>
</comment>
<sequence>MISKVRKVPVNGRVAVIGAGISGLTYSYFLRKLRPDIKITIFESSRRVGGWISSRKIDLKDGSEVFLEKGPRTLRVVSDGTLLIIDILKQLGATDQIYGMKKDSVANRKYLLTNTNELLAVPYSTKTAIRFLGSGIVNDVLKGLILEPFRSKRAQRDESVAQFFRRRLGNDALTNNIISAIYHGIYAGDVAQLSVQSLMPKMVELEKTHGSLLRGAMAKRKSGTKGPVLPDTLIQYSQKISPNSSFEELKDQLKGINLIRLQDGLETFPNAVAASLKGSVDFRFGSEVTHIDPSTGSVKVDNGVEKFDHIRSTINTNKLSELLQDDEMKNVLSLDYVSVLLANIYTKKPVIIPEGQHGFGFLVPKSHPNEECLLGTIFDSDIENYTDPIFQNAIQGQFSKTSTYNKVTLMIGGHFYNDRNVPSGKIIEKKIKNILQRIFDIRGTDYNLIFENPAELFPDKMALKANDVLISYNLHENCIPQYNVGYEQKKALVSSLIASKYDNRISLGGMAFGEGVGVPDCVMSSLGHALEIA</sequence>
<name>G8YGR8_PICSO</name>
<dbReference type="HOGENOM" id="CLU_009629_1_2_1"/>
<dbReference type="OrthoDB" id="438553at2759"/>
<dbReference type="InterPro" id="IPR002937">
    <property type="entry name" value="Amino_oxidase"/>
</dbReference>
<dbReference type="EMBL" id="FO082053">
    <property type="protein sequence ID" value="CCE79855.1"/>
    <property type="molecule type" value="Genomic_DNA"/>
</dbReference>
<dbReference type="Proteomes" id="UP000005222">
    <property type="component" value="Chromosome H"/>
</dbReference>
<evidence type="ECO:0000256" key="10">
    <source>
        <dbReference type="ARBA" id="ARBA00047554"/>
    </source>
</evidence>
<evidence type="ECO:0000256" key="2">
    <source>
        <dbReference type="ARBA" id="ARBA00005073"/>
    </source>
</evidence>
<dbReference type="InterPro" id="IPR050464">
    <property type="entry name" value="Zeta_carotene_desat/Oxidored"/>
</dbReference>
<evidence type="ECO:0000256" key="8">
    <source>
        <dbReference type="ARBA" id="ARBA00023133"/>
    </source>
</evidence>
<evidence type="ECO:0000256" key="6">
    <source>
        <dbReference type="ARBA" id="ARBA00022827"/>
    </source>
</evidence>
<keyword evidence="16" id="KW-1185">Reference proteome</keyword>
<comment type="similarity">
    <text evidence="3 11">Belongs to the protoporphyrinogen/coproporphyrinogen oxidase family. Protoporphyrinogen oxidase subfamily.</text>
</comment>
<comment type="pathway">
    <text evidence="2 11">Porphyrin-containing compound metabolism; protoporphyrin-IX biosynthesis; protoporphyrin-IX from protoporphyrinogen-IX: step 1/1.</text>
</comment>
<reference evidence="15" key="1">
    <citation type="submission" date="2011-10" db="EMBL/GenBank/DDBJ databases">
        <authorList>
            <person name="Genoscope - CEA"/>
        </authorList>
    </citation>
    <scope>NUCLEOTIDE SEQUENCE</scope>
</reference>
<gene>
    <name evidence="15" type="primary">Piso0_002947</name>
    <name evidence="14" type="ORF">GNLVRS01_PISO0G01524g</name>
    <name evidence="15" type="ORF">GNLVRS01_PISO0H01525g</name>
</gene>
<dbReference type="Proteomes" id="UP000005222">
    <property type="component" value="Chromosome G"/>
</dbReference>
<evidence type="ECO:0000256" key="3">
    <source>
        <dbReference type="ARBA" id="ARBA00010551"/>
    </source>
</evidence>
<keyword evidence="12" id="KW-0812">Transmembrane</keyword>
<dbReference type="NCBIfam" id="TIGR00562">
    <property type="entry name" value="proto_IX_ox"/>
    <property type="match status" value="1"/>
</dbReference>
<comment type="function">
    <text evidence="1 11">Catalyzes the 6-electron oxidation of protoporphyrinogen-IX to form protoporphyrin-IX.</text>
</comment>
<evidence type="ECO:0000256" key="11">
    <source>
        <dbReference type="RuleBase" id="RU367069"/>
    </source>
</evidence>
<evidence type="ECO:0000256" key="1">
    <source>
        <dbReference type="ARBA" id="ARBA00002600"/>
    </source>
</evidence>
<dbReference type="AlphaFoldDB" id="G8YGR8"/>
<evidence type="ECO:0000313" key="16">
    <source>
        <dbReference type="Proteomes" id="UP000005222"/>
    </source>
</evidence>
<proteinExistence type="inferred from homology"/>
<dbReference type="PANTHER" id="PTHR42923:SF3">
    <property type="entry name" value="PROTOPORPHYRINOGEN OXIDASE"/>
    <property type="match status" value="1"/>
</dbReference>
<dbReference type="PANTHER" id="PTHR42923">
    <property type="entry name" value="PROTOPORPHYRINOGEN OXIDASE"/>
    <property type="match status" value="1"/>
</dbReference>
<keyword evidence="12" id="KW-1133">Transmembrane helix</keyword>
<dbReference type="SUPFAM" id="SSF51905">
    <property type="entry name" value="FAD/NAD(P)-binding domain"/>
    <property type="match status" value="1"/>
</dbReference>
<keyword evidence="7 11" id="KW-0560">Oxidoreductase</keyword>